<reference evidence="4" key="1">
    <citation type="submission" date="2017-02" db="UniProtKB">
        <authorList>
            <consortium name="WormBaseParasite"/>
        </authorList>
    </citation>
    <scope>IDENTIFICATION</scope>
</reference>
<name>A0A0M3KCV7_ANISI</name>
<feature type="region of interest" description="Disordered" evidence="1">
    <location>
        <begin position="142"/>
        <end position="170"/>
    </location>
</feature>
<dbReference type="WBParaSite" id="ASIM_0001880901-mRNA-1">
    <property type="protein sequence ID" value="ASIM_0001880901-mRNA-1"/>
    <property type="gene ID" value="ASIM_0001880901"/>
</dbReference>
<evidence type="ECO:0000313" key="4">
    <source>
        <dbReference type="WBParaSite" id="ASIM_0001880901-mRNA-1"/>
    </source>
</evidence>
<sequence>MEVSEDADIEQLLALRNALMNQLNHTQATSSTSKQHGRSRRSSINKSCPAVQPSALSPTTFPPPPPSHHPKKRSKKRKISAQSKDDTASSSEIKSNSDNSRPASNNINRQSPDQQTKPIENQCSKPNNADEISIDAEHIVNKQSEQSKTFPESKHNQAHDQPPASAQCPFLHSNSIPISFVKNDTINATLNEDNCDNTVNDTDMTKTGFTNDRKRVHCDDDDDNDDGNAIKNGKIRETESLLVDTSGGASTECVNAGTKELSEQPISSPKEHGNEKTPTNEE</sequence>
<keyword evidence="3" id="KW-1185">Reference proteome</keyword>
<feature type="compositionally biased region" description="Polar residues" evidence="1">
    <location>
        <begin position="101"/>
        <end position="127"/>
    </location>
</feature>
<accession>A0A0M3KCV7</accession>
<feature type="compositionally biased region" description="Basic and acidic residues" evidence="1">
    <location>
        <begin position="269"/>
        <end position="282"/>
    </location>
</feature>
<dbReference type="Proteomes" id="UP000267096">
    <property type="component" value="Unassembled WGS sequence"/>
</dbReference>
<organism evidence="4">
    <name type="scientific">Anisakis simplex</name>
    <name type="common">Herring worm</name>
    <dbReference type="NCBI Taxonomy" id="6269"/>
    <lineage>
        <taxon>Eukaryota</taxon>
        <taxon>Metazoa</taxon>
        <taxon>Ecdysozoa</taxon>
        <taxon>Nematoda</taxon>
        <taxon>Chromadorea</taxon>
        <taxon>Rhabditida</taxon>
        <taxon>Spirurina</taxon>
        <taxon>Ascaridomorpha</taxon>
        <taxon>Ascaridoidea</taxon>
        <taxon>Anisakidae</taxon>
        <taxon>Anisakis</taxon>
        <taxon>Anisakis simplex complex</taxon>
    </lineage>
</organism>
<dbReference type="EMBL" id="UYRR01035172">
    <property type="protein sequence ID" value="VDK63789.1"/>
    <property type="molecule type" value="Genomic_DNA"/>
</dbReference>
<feature type="region of interest" description="Disordered" evidence="1">
    <location>
        <begin position="239"/>
        <end position="282"/>
    </location>
</feature>
<evidence type="ECO:0000313" key="2">
    <source>
        <dbReference type="EMBL" id="VDK63789.1"/>
    </source>
</evidence>
<dbReference type="AlphaFoldDB" id="A0A0M3KCV7"/>
<protein>
    <submittedName>
        <fullName evidence="2 4">Uncharacterized protein</fullName>
    </submittedName>
</protein>
<gene>
    <name evidence="2" type="ORF">ASIM_LOCUS18204</name>
</gene>
<evidence type="ECO:0000313" key="3">
    <source>
        <dbReference type="Proteomes" id="UP000267096"/>
    </source>
</evidence>
<feature type="compositionally biased region" description="Low complexity" evidence="1">
    <location>
        <begin position="89"/>
        <end position="100"/>
    </location>
</feature>
<feature type="region of interest" description="Disordered" evidence="1">
    <location>
        <begin position="24"/>
        <end position="127"/>
    </location>
</feature>
<reference evidence="2 3" key="2">
    <citation type="submission" date="2018-11" db="EMBL/GenBank/DDBJ databases">
        <authorList>
            <consortium name="Pathogen Informatics"/>
        </authorList>
    </citation>
    <scope>NUCLEOTIDE SEQUENCE [LARGE SCALE GENOMIC DNA]</scope>
</reference>
<feature type="compositionally biased region" description="Polar residues" evidence="1">
    <location>
        <begin position="24"/>
        <end position="34"/>
    </location>
</feature>
<feature type="region of interest" description="Disordered" evidence="1">
    <location>
        <begin position="212"/>
        <end position="231"/>
    </location>
</feature>
<feature type="compositionally biased region" description="Basic residues" evidence="1">
    <location>
        <begin position="68"/>
        <end position="79"/>
    </location>
</feature>
<proteinExistence type="predicted"/>
<evidence type="ECO:0000256" key="1">
    <source>
        <dbReference type="SAM" id="MobiDB-lite"/>
    </source>
</evidence>